<dbReference type="Gene3D" id="3.80.10.10">
    <property type="entry name" value="Ribonuclease Inhibitor"/>
    <property type="match status" value="1"/>
</dbReference>
<dbReference type="InterPro" id="IPR007677">
    <property type="entry name" value="Gasdermin"/>
</dbReference>
<keyword evidence="4" id="KW-1134">Transmembrane beta strand</keyword>
<dbReference type="AlphaFoldDB" id="A0A091DRW3"/>
<dbReference type="PANTHER" id="PTHR16399">
    <property type="entry name" value="GASDERMIN"/>
    <property type="match status" value="1"/>
</dbReference>
<evidence type="ECO:0000313" key="19">
    <source>
        <dbReference type="Proteomes" id="UP000028990"/>
    </source>
</evidence>
<dbReference type="GO" id="GO:0001786">
    <property type="term" value="F:phosphatidylserine binding"/>
    <property type="evidence" value="ECO:0007669"/>
    <property type="project" value="TreeGrafter"/>
</dbReference>
<keyword evidence="9" id="KW-0812">Transmembrane</keyword>
<evidence type="ECO:0000256" key="1">
    <source>
        <dbReference type="ARBA" id="ARBA00004514"/>
    </source>
</evidence>
<keyword evidence="7" id="KW-1210">Necrosis</keyword>
<dbReference type="Pfam" id="PF04598">
    <property type="entry name" value="Gasdermin"/>
    <property type="match status" value="1"/>
</dbReference>
<evidence type="ECO:0000256" key="6">
    <source>
        <dbReference type="ARBA" id="ARBA00022490"/>
    </source>
</evidence>
<evidence type="ECO:0000256" key="15">
    <source>
        <dbReference type="SAM" id="SignalP"/>
    </source>
</evidence>
<feature type="domain" description="Gasdermin PUB" evidence="17">
    <location>
        <begin position="568"/>
        <end position="730"/>
    </location>
</feature>
<keyword evidence="10" id="KW-0677">Repeat</keyword>
<dbReference type="STRING" id="885580.ENSFDAP00000019284"/>
<evidence type="ECO:0000256" key="2">
    <source>
        <dbReference type="ARBA" id="ARBA00004651"/>
    </source>
</evidence>
<evidence type="ECO:0000313" key="18">
    <source>
        <dbReference type="EMBL" id="KFO34884.1"/>
    </source>
</evidence>
<dbReference type="InterPro" id="IPR001611">
    <property type="entry name" value="Leu-rich_rpt"/>
</dbReference>
<name>A0A091DRW3_FUKDA</name>
<feature type="chain" id="PRO_5001872212" evidence="15">
    <location>
        <begin position="21"/>
        <end position="757"/>
    </location>
</feature>
<dbReference type="PROSITE" id="PS51450">
    <property type="entry name" value="LRR"/>
    <property type="match status" value="2"/>
</dbReference>
<evidence type="ECO:0000256" key="8">
    <source>
        <dbReference type="ARBA" id="ARBA00022614"/>
    </source>
</evidence>
<keyword evidence="8" id="KW-0433">Leucine-rich repeat</keyword>
<reference evidence="18 19" key="1">
    <citation type="submission" date="2013-11" db="EMBL/GenBank/DDBJ databases">
        <title>The Damaraland mole rat (Fukomys damarensis) genome and evolution of African mole rats.</title>
        <authorList>
            <person name="Gladyshev V.N."/>
            <person name="Fang X."/>
        </authorList>
    </citation>
    <scope>NUCLEOTIDE SEQUENCE [LARGE SCALE GENOMIC DNA]</scope>
    <source>
        <tissue evidence="18">Liver</tissue>
    </source>
</reference>
<dbReference type="InterPro" id="IPR040460">
    <property type="entry name" value="Gasdermin_pore"/>
</dbReference>
<keyword evidence="5" id="KW-1003">Cell membrane</keyword>
<dbReference type="EMBL" id="KN121896">
    <property type="protein sequence ID" value="KFO34884.1"/>
    <property type="molecule type" value="Genomic_DNA"/>
</dbReference>
<evidence type="ECO:0000256" key="4">
    <source>
        <dbReference type="ARBA" id="ARBA00022452"/>
    </source>
</evidence>
<keyword evidence="6" id="KW-0963">Cytoplasm</keyword>
<evidence type="ECO:0000259" key="17">
    <source>
        <dbReference type="Pfam" id="PF17708"/>
    </source>
</evidence>
<keyword evidence="12" id="KW-0564">Palmitate</keyword>
<dbReference type="Pfam" id="PF17708">
    <property type="entry name" value="Gasdermin_C"/>
    <property type="match status" value="1"/>
</dbReference>
<keyword evidence="19" id="KW-1185">Reference proteome</keyword>
<dbReference type="GO" id="GO:0070269">
    <property type="term" value="P:pyroptotic inflammatory response"/>
    <property type="evidence" value="ECO:0007669"/>
    <property type="project" value="TreeGrafter"/>
</dbReference>
<gene>
    <name evidence="18" type="ORF">H920_03586</name>
</gene>
<evidence type="ECO:0000256" key="14">
    <source>
        <dbReference type="SAM" id="MobiDB-lite"/>
    </source>
</evidence>
<dbReference type="SUPFAM" id="SSF52058">
    <property type="entry name" value="L domain-like"/>
    <property type="match status" value="1"/>
</dbReference>
<evidence type="ECO:0000256" key="13">
    <source>
        <dbReference type="ARBA" id="ARBA00023288"/>
    </source>
</evidence>
<dbReference type="GO" id="GO:0005546">
    <property type="term" value="F:phosphatidylinositol-4,5-bisphosphate binding"/>
    <property type="evidence" value="ECO:0007669"/>
    <property type="project" value="TreeGrafter"/>
</dbReference>
<keyword evidence="11" id="KW-0472">Membrane</keyword>
<dbReference type="InterPro" id="IPR003591">
    <property type="entry name" value="Leu-rich_rpt_typical-subtyp"/>
</dbReference>
<accession>A0A091DRW3</accession>
<evidence type="ECO:0000256" key="3">
    <source>
        <dbReference type="ARBA" id="ARBA00009279"/>
    </source>
</evidence>
<comment type="subcellular location">
    <subcellularLocation>
        <location evidence="2">Cell membrane</location>
        <topology evidence="2">Multi-pass membrane protein</topology>
    </subcellularLocation>
    <subcellularLocation>
        <location evidence="1">Cytoplasm</location>
        <location evidence="1">Cytosol</location>
    </subcellularLocation>
</comment>
<dbReference type="eggNOG" id="ENOG502S0IQ">
    <property type="taxonomic scope" value="Eukaryota"/>
</dbReference>
<dbReference type="FunFam" id="3.80.10.10:FF:000240">
    <property type="entry name" value="Leucine rich repeat containing 3C"/>
    <property type="match status" value="1"/>
</dbReference>
<sequence>MFLPAAQLLPLLLAMSTGGAMPSAQAPPQGCYVAEEEGERTFRCSQAGLSAVPAGIPNDTRKLYLDANQLASVPAGAFQHLSVLEELDLSHNVLAHLSGAAFQGLEGTLRHLDLSANRLASVPAEAFVGLQIQVDLSANPWHCDCALQEVLGQVRLAPDTGAGIVCGPGARPDLVGQEFLLLAREEELCSPGPGGTQRSTDVALLVTMGSWLTLVVAYLAHYVWQNSDGGRRALKRAPVLPMRSEDSSTLSTEELGVTGPGSVKPLALARQLHSLLDATRCSSFAWNRGREGTQRVKTSLPPPIKPPGLAEDGHPVNLQTEGPGPHSTPAATGPSITPATMTMFENVTRALARQLNPRGDLTPLDSLIDFKRFHPFCVVLRKRKGTLFWGARYNMLDARLEGEVDVPRTVKVKGAAGLSWNSTLEVQTLSVAPKALESLHKERKLAADHPFLKEMRERGENLYVVMEVVETVQEVTLERAGKAEGCFSLPFFAPLGLQGSVNHKEAVTIPKGCVLAFRVRQLLISGRDEWDIPHLSSDGSQTFPAGEKPGEEKFTLIQASDVGEVHEDFTTLKEEVQRETQEVGRLSQSGQGSLLSSLSNLLGKKKELQDLELELEGALEKGHEVMLEVLPKDILLSKESMGAILYFLGALTVLSEAQQKLLVKSMEKKVLPVQLKLVESTLEQNFLQDKEGVFPLRPELLSALGEEELTLTEALVGLSGLEVQRFGPQYTWDPDTLPRLCALYASLSLLRLLAGSP</sequence>
<comment type="similarity">
    <text evidence="3">Belongs to the gasdermin family.</text>
</comment>
<dbReference type="GO" id="GO:0005886">
    <property type="term" value="C:plasma membrane"/>
    <property type="evidence" value="ECO:0007669"/>
    <property type="project" value="UniProtKB-SubCell"/>
</dbReference>
<proteinExistence type="inferred from homology"/>
<keyword evidence="15" id="KW-0732">Signal</keyword>
<dbReference type="Pfam" id="PF13855">
    <property type="entry name" value="LRR_8"/>
    <property type="match status" value="1"/>
</dbReference>
<dbReference type="GO" id="GO:0005829">
    <property type="term" value="C:cytosol"/>
    <property type="evidence" value="ECO:0007669"/>
    <property type="project" value="UniProtKB-SubCell"/>
</dbReference>
<keyword evidence="13" id="KW-0449">Lipoprotein</keyword>
<evidence type="ECO:0000256" key="12">
    <source>
        <dbReference type="ARBA" id="ARBA00023139"/>
    </source>
</evidence>
<organism evidence="18 19">
    <name type="scientific">Fukomys damarensis</name>
    <name type="common">Damaraland mole rat</name>
    <name type="synonym">Cryptomys damarensis</name>
    <dbReference type="NCBI Taxonomy" id="885580"/>
    <lineage>
        <taxon>Eukaryota</taxon>
        <taxon>Metazoa</taxon>
        <taxon>Chordata</taxon>
        <taxon>Craniata</taxon>
        <taxon>Vertebrata</taxon>
        <taxon>Euteleostomi</taxon>
        <taxon>Mammalia</taxon>
        <taxon>Eutheria</taxon>
        <taxon>Euarchontoglires</taxon>
        <taxon>Glires</taxon>
        <taxon>Rodentia</taxon>
        <taxon>Hystricomorpha</taxon>
        <taxon>Bathyergidae</taxon>
        <taxon>Fukomys</taxon>
    </lineage>
</organism>
<evidence type="ECO:0000259" key="16">
    <source>
        <dbReference type="Pfam" id="PF04598"/>
    </source>
</evidence>
<dbReference type="InterPro" id="IPR032675">
    <property type="entry name" value="LRR_dom_sf"/>
</dbReference>
<feature type="region of interest" description="Disordered" evidence="14">
    <location>
        <begin position="291"/>
        <end position="331"/>
    </location>
</feature>
<protein>
    <submittedName>
        <fullName evidence="18">Gasdermin-A</fullName>
    </submittedName>
</protein>
<evidence type="ECO:0000256" key="7">
    <source>
        <dbReference type="ARBA" id="ARBA00022590"/>
    </source>
</evidence>
<feature type="domain" description="Gasdermin pore forming" evidence="16">
    <location>
        <begin position="394"/>
        <end position="544"/>
    </location>
</feature>
<dbReference type="GO" id="GO:0070273">
    <property type="term" value="F:phosphatidylinositol-4-phosphate binding"/>
    <property type="evidence" value="ECO:0007669"/>
    <property type="project" value="TreeGrafter"/>
</dbReference>
<evidence type="ECO:0000256" key="11">
    <source>
        <dbReference type="ARBA" id="ARBA00023136"/>
    </source>
</evidence>
<evidence type="ECO:0000256" key="9">
    <source>
        <dbReference type="ARBA" id="ARBA00022692"/>
    </source>
</evidence>
<evidence type="ECO:0000256" key="5">
    <source>
        <dbReference type="ARBA" id="ARBA00022475"/>
    </source>
</evidence>
<dbReference type="SMART" id="SM00369">
    <property type="entry name" value="LRR_TYP"/>
    <property type="match status" value="3"/>
</dbReference>
<dbReference type="GO" id="GO:0042742">
    <property type="term" value="P:defense response to bacterium"/>
    <property type="evidence" value="ECO:0007669"/>
    <property type="project" value="TreeGrafter"/>
</dbReference>
<dbReference type="Proteomes" id="UP000028990">
    <property type="component" value="Unassembled WGS sequence"/>
</dbReference>
<dbReference type="PANTHER" id="PTHR16399:SF18">
    <property type="entry name" value="GASDERMIN-A"/>
    <property type="match status" value="1"/>
</dbReference>
<evidence type="ECO:0000256" key="10">
    <source>
        <dbReference type="ARBA" id="ARBA00022737"/>
    </source>
</evidence>
<dbReference type="InterPro" id="IPR041263">
    <property type="entry name" value="Gasdermin_PUB"/>
</dbReference>
<feature type="signal peptide" evidence="15">
    <location>
        <begin position="1"/>
        <end position="20"/>
    </location>
</feature>
<dbReference type="GO" id="GO:0012501">
    <property type="term" value="P:programmed cell death"/>
    <property type="evidence" value="ECO:0007669"/>
    <property type="project" value="UniProtKB-KW"/>
</dbReference>